<dbReference type="SUPFAM" id="SSF52540">
    <property type="entry name" value="P-loop containing nucleoside triphosphate hydrolases"/>
    <property type="match status" value="1"/>
</dbReference>
<reference evidence="5 6" key="1">
    <citation type="journal article" date="2018" name="Mol. Genet. Genomics">
        <title>The red deer Cervus elaphus genome CerEla1.0: sequencing, annotating, genes, and chromosomes.</title>
        <authorList>
            <person name="Bana N.A."/>
            <person name="Nyiri A."/>
            <person name="Nagy J."/>
            <person name="Frank K."/>
            <person name="Nagy T."/>
            <person name="Steger V."/>
            <person name="Schiller M."/>
            <person name="Lakatos P."/>
            <person name="Sugar L."/>
            <person name="Horn P."/>
            <person name="Barta E."/>
            <person name="Orosz L."/>
        </authorList>
    </citation>
    <scope>NUCLEOTIDE SEQUENCE [LARGE SCALE GENOMIC DNA]</scope>
    <source>
        <strain evidence="5">Hungarian</strain>
    </source>
</reference>
<protein>
    <submittedName>
        <fullName evidence="5">Uncharacterized protein</fullName>
    </submittedName>
</protein>
<evidence type="ECO:0000259" key="3">
    <source>
        <dbReference type="Pfam" id="PF02263"/>
    </source>
</evidence>
<dbReference type="Gene3D" id="3.40.50.300">
    <property type="entry name" value="P-loop containing nucleotide triphosphate hydrolases"/>
    <property type="match status" value="1"/>
</dbReference>
<feature type="region of interest" description="Disordered" evidence="2">
    <location>
        <begin position="1"/>
        <end position="22"/>
    </location>
</feature>
<dbReference type="InterPro" id="IPR036543">
    <property type="entry name" value="Guanylate-bd_C_sf"/>
</dbReference>
<organism evidence="5 6">
    <name type="scientific">Cervus elaphus hippelaphus</name>
    <name type="common">European red deer</name>
    <dbReference type="NCBI Taxonomy" id="46360"/>
    <lineage>
        <taxon>Eukaryota</taxon>
        <taxon>Metazoa</taxon>
        <taxon>Chordata</taxon>
        <taxon>Craniata</taxon>
        <taxon>Vertebrata</taxon>
        <taxon>Euteleostomi</taxon>
        <taxon>Mammalia</taxon>
        <taxon>Eutheria</taxon>
        <taxon>Laurasiatheria</taxon>
        <taxon>Artiodactyla</taxon>
        <taxon>Ruminantia</taxon>
        <taxon>Pecora</taxon>
        <taxon>Cervidae</taxon>
        <taxon>Cervinae</taxon>
        <taxon>Cervus</taxon>
    </lineage>
</organism>
<gene>
    <name evidence="5" type="ORF">Celaphus_00002349</name>
</gene>
<dbReference type="SUPFAM" id="SSF48340">
    <property type="entry name" value="Interferon-induced guanylate-binding protein 1 (GBP1), C-terminal domain"/>
    <property type="match status" value="1"/>
</dbReference>
<evidence type="ECO:0000256" key="1">
    <source>
        <dbReference type="ARBA" id="ARBA00022801"/>
    </source>
</evidence>
<feature type="non-terminal residue" evidence="5">
    <location>
        <position position="188"/>
    </location>
</feature>
<dbReference type="Pfam" id="PF02841">
    <property type="entry name" value="GBP_C"/>
    <property type="match status" value="1"/>
</dbReference>
<dbReference type="InterPro" id="IPR003191">
    <property type="entry name" value="Guanylate-bd/ATL_C"/>
</dbReference>
<accession>A0A212CFJ5</accession>
<evidence type="ECO:0000256" key="2">
    <source>
        <dbReference type="SAM" id="MobiDB-lite"/>
    </source>
</evidence>
<evidence type="ECO:0000259" key="4">
    <source>
        <dbReference type="Pfam" id="PF02841"/>
    </source>
</evidence>
<dbReference type="OrthoDB" id="8932102at2759"/>
<sequence length="188" mass="22173">MLEEMQKKNEQMMQEKEASYQEHMKQLTEKMEKERAQLMADQEKVLTLKLQVFNCSISILSSTVMNQKLLEVRALYQFKDCSSPNTRNDKKTKNFNEPRLCIRKFFPEKKCFIFDRPAHRKHLSHLEQLQEEDLNPEFREQVADFCFYILSHSKAKTLSGGITVNGPRESLLLSFLTRTPLLPIVDNR</sequence>
<dbReference type="GO" id="GO:0003924">
    <property type="term" value="F:GTPase activity"/>
    <property type="evidence" value="ECO:0007669"/>
    <property type="project" value="InterPro"/>
</dbReference>
<dbReference type="PANTHER" id="PTHR10751">
    <property type="entry name" value="GUANYLATE BINDING PROTEIN"/>
    <property type="match status" value="1"/>
</dbReference>
<dbReference type="InterPro" id="IPR015894">
    <property type="entry name" value="Guanylate-bd_N"/>
</dbReference>
<feature type="domain" description="Guanylate-binding protein N-terminal" evidence="3">
    <location>
        <begin position="85"/>
        <end position="158"/>
    </location>
</feature>
<comment type="caution">
    <text evidence="5">The sequence shown here is derived from an EMBL/GenBank/DDBJ whole genome shotgun (WGS) entry which is preliminary data.</text>
</comment>
<name>A0A212CFJ5_CEREH</name>
<dbReference type="GO" id="GO:0005525">
    <property type="term" value="F:GTP binding"/>
    <property type="evidence" value="ECO:0007669"/>
    <property type="project" value="InterPro"/>
</dbReference>
<dbReference type="Proteomes" id="UP000242450">
    <property type="component" value="Chromosome 20"/>
</dbReference>
<feature type="domain" description="Guanylate-binding protein/Atlastin C-terminal" evidence="4">
    <location>
        <begin position="1"/>
        <end position="54"/>
    </location>
</feature>
<dbReference type="InterPro" id="IPR027417">
    <property type="entry name" value="P-loop_NTPase"/>
</dbReference>
<proteinExistence type="predicted"/>
<dbReference type="EMBL" id="MKHE01000020">
    <property type="protein sequence ID" value="OWK04781.1"/>
    <property type="molecule type" value="Genomic_DNA"/>
</dbReference>
<evidence type="ECO:0000313" key="5">
    <source>
        <dbReference type="EMBL" id="OWK04781.1"/>
    </source>
</evidence>
<evidence type="ECO:0000313" key="6">
    <source>
        <dbReference type="Proteomes" id="UP000242450"/>
    </source>
</evidence>
<keyword evidence="1" id="KW-0378">Hydrolase</keyword>
<keyword evidence="6" id="KW-1185">Reference proteome</keyword>
<dbReference type="Pfam" id="PF02263">
    <property type="entry name" value="GBP"/>
    <property type="match status" value="1"/>
</dbReference>
<dbReference type="AlphaFoldDB" id="A0A212CFJ5"/>